<dbReference type="PANTHER" id="PTHR43780:SF2">
    <property type="entry name" value="1-AMINOCYCLOPROPANE-1-CARBOXYLATE DEAMINASE-RELATED"/>
    <property type="match status" value="1"/>
</dbReference>
<comment type="caution">
    <text evidence="6">Lacks conserved residue(s) required for the propagation of feature annotation.</text>
</comment>
<dbReference type="NCBIfam" id="TIGR00576">
    <property type="entry name" value="dut"/>
    <property type="match status" value="1"/>
</dbReference>
<dbReference type="Gene3D" id="2.70.40.10">
    <property type="match status" value="1"/>
</dbReference>
<dbReference type="CDD" id="cd07557">
    <property type="entry name" value="trimeric_dUTPase"/>
    <property type="match status" value="1"/>
</dbReference>
<comment type="similarity">
    <text evidence="6">Belongs to the dUTPase family.</text>
</comment>
<dbReference type="InterPro" id="IPR036157">
    <property type="entry name" value="dUTPase-like_sf"/>
</dbReference>
<dbReference type="SUPFAM" id="SSF51283">
    <property type="entry name" value="dUTPase-like"/>
    <property type="match status" value="1"/>
</dbReference>
<keyword evidence="5 6" id="KW-0546">Nucleotide metabolism</keyword>
<evidence type="ECO:0000259" key="8">
    <source>
        <dbReference type="Pfam" id="PF00692"/>
    </source>
</evidence>
<feature type="domain" description="dUTPase-like" evidence="8">
    <location>
        <begin position="22"/>
        <end position="151"/>
    </location>
</feature>
<dbReference type="EC" id="3.6.1.23" evidence="6"/>
<dbReference type="GO" id="GO:0006226">
    <property type="term" value="P:dUMP biosynthetic process"/>
    <property type="evidence" value="ECO:0007669"/>
    <property type="project" value="UniProtKB-UniRule"/>
</dbReference>
<keyword evidence="6" id="KW-0479">Metal-binding</keyword>
<comment type="catalytic activity">
    <reaction evidence="6">
        <text>dUTP + H2O = dUMP + diphosphate + H(+)</text>
        <dbReference type="Rhea" id="RHEA:10248"/>
        <dbReference type="ChEBI" id="CHEBI:15377"/>
        <dbReference type="ChEBI" id="CHEBI:15378"/>
        <dbReference type="ChEBI" id="CHEBI:33019"/>
        <dbReference type="ChEBI" id="CHEBI:61555"/>
        <dbReference type="ChEBI" id="CHEBI:246422"/>
        <dbReference type="EC" id="3.6.1.23"/>
    </reaction>
</comment>
<dbReference type="InterPro" id="IPR005966">
    <property type="entry name" value="D-Cys_desShydrase"/>
</dbReference>
<evidence type="ECO:0000256" key="5">
    <source>
        <dbReference type="ARBA" id="ARBA00023080"/>
    </source>
</evidence>
<dbReference type="InterPro" id="IPR001926">
    <property type="entry name" value="TrpB-like_PALP"/>
</dbReference>
<evidence type="ECO:0000313" key="9">
    <source>
        <dbReference type="EMBL" id="MBD3327314.1"/>
    </source>
</evidence>
<gene>
    <name evidence="6" type="primary">dut</name>
    <name evidence="9" type="ORF">GF339_22200</name>
</gene>
<dbReference type="InterPro" id="IPR029054">
    <property type="entry name" value="dUTPase-like"/>
</dbReference>
<comment type="cofactor">
    <cofactor evidence="6">
        <name>Mg(2+)</name>
        <dbReference type="ChEBI" id="CHEBI:18420"/>
    </cofactor>
</comment>
<dbReference type="Pfam" id="PF00692">
    <property type="entry name" value="dUTPase"/>
    <property type="match status" value="1"/>
</dbReference>
<evidence type="ECO:0000256" key="1">
    <source>
        <dbReference type="ARBA" id="ARBA00001933"/>
    </source>
</evidence>
<dbReference type="SUPFAM" id="SSF53686">
    <property type="entry name" value="Tryptophan synthase beta subunit-like PLP-dependent enzymes"/>
    <property type="match status" value="1"/>
</dbReference>
<dbReference type="AlphaFoldDB" id="A0A9D5Q7W8"/>
<accession>A0A9D5Q7W8</accession>
<dbReference type="EMBL" id="WJJP01000721">
    <property type="protein sequence ID" value="MBD3327314.1"/>
    <property type="molecule type" value="Genomic_DNA"/>
</dbReference>
<feature type="domain" description="Tryptophan synthase beta chain-like PALP" evidence="7">
    <location>
        <begin position="166"/>
        <end position="471"/>
    </location>
</feature>
<comment type="caution">
    <text evidence="9">The sequence shown here is derived from an EMBL/GenBank/DDBJ whole genome shotgun (WGS) entry which is preliminary data.</text>
</comment>
<reference evidence="9" key="1">
    <citation type="submission" date="2019-11" db="EMBL/GenBank/DDBJ databases">
        <title>Microbial mats filling the niche in hypersaline microbial mats.</title>
        <authorList>
            <person name="Wong H.L."/>
            <person name="Macleod F.I."/>
            <person name="White R.A. III"/>
            <person name="Burns B.P."/>
        </authorList>
    </citation>
    <scope>NUCLEOTIDE SEQUENCE</scope>
    <source>
        <strain evidence="9">Rbin_158</strain>
    </source>
</reference>
<organism evidence="9 10">
    <name type="scientific">candidate division KSB3 bacterium</name>
    <dbReference type="NCBI Taxonomy" id="2044937"/>
    <lineage>
        <taxon>Bacteria</taxon>
        <taxon>candidate division KSB3</taxon>
    </lineage>
</organism>
<comment type="function">
    <text evidence="6">This enzyme is involved in nucleotide metabolism: it produces dUMP, the immediate precursor of thymidine nucleotides and it decreases the intracellular concentration of dUTP so that uracil cannot be incorporated into DNA.</text>
</comment>
<evidence type="ECO:0000256" key="3">
    <source>
        <dbReference type="ARBA" id="ARBA00022801"/>
    </source>
</evidence>
<dbReference type="InterPro" id="IPR027278">
    <property type="entry name" value="ACCD_DCysDesulf"/>
</dbReference>
<dbReference type="NCBIfam" id="NF001862">
    <property type="entry name" value="PRK00601.1"/>
    <property type="match status" value="1"/>
</dbReference>
<keyword evidence="6" id="KW-0460">Magnesium</keyword>
<dbReference type="Pfam" id="PF00291">
    <property type="entry name" value="PALP"/>
    <property type="match status" value="1"/>
</dbReference>
<name>A0A9D5Q7W8_9BACT</name>
<evidence type="ECO:0000256" key="4">
    <source>
        <dbReference type="ARBA" id="ARBA00022898"/>
    </source>
</evidence>
<proteinExistence type="inferred from homology"/>
<comment type="similarity">
    <text evidence="2">Belongs to the ACC deaminase/D-cysteine desulfhydrase family.</text>
</comment>
<dbReference type="InterPro" id="IPR033704">
    <property type="entry name" value="dUTPase_trimeric"/>
</dbReference>
<dbReference type="Proteomes" id="UP000649604">
    <property type="component" value="Unassembled WGS sequence"/>
</dbReference>
<evidence type="ECO:0000259" key="7">
    <source>
        <dbReference type="Pfam" id="PF00291"/>
    </source>
</evidence>
<dbReference type="GO" id="GO:0046081">
    <property type="term" value="P:dUTP catabolic process"/>
    <property type="evidence" value="ECO:0007669"/>
    <property type="project" value="InterPro"/>
</dbReference>
<dbReference type="HAMAP" id="MF_00116">
    <property type="entry name" value="dUTPase_bact"/>
    <property type="match status" value="1"/>
</dbReference>
<keyword evidence="3 6" id="KW-0378">Hydrolase</keyword>
<dbReference type="GO" id="GO:0004170">
    <property type="term" value="F:dUTP diphosphatase activity"/>
    <property type="evidence" value="ECO:0007669"/>
    <property type="project" value="UniProtKB-UniRule"/>
</dbReference>
<dbReference type="GO" id="GO:0000287">
    <property type="term" value="F:magnesium ion binding"/>
    <property type="evidence" value="ECO:0007669"/>
    <property type="project" value="UniProtKB-UniRule"/>
</dbReference>
<comment type="cofactor">
    <cofactor evidence="1">
        <name>pyridoxal 5'-phosphate</name>
        <dbReference type="ChEBI" id="CHEBI:597326"/>
    </cofactor>
</comment>
<feature type="binding site" evidence="6">
    <location>
        <begin position="89"/>
        <end position="91"/>
    </location>
    <ligand>
        <name>substrate</name>
    </ligand>
</feature>
<dbReference type="Gene3D" id="3.40.50.1100">
    <property type="match status" value="2"/>
</dbReference>
<evidence type="ECO:0000256" key="2">
    <source>
        <dbReference type="ARBA" id="ARBA00008639"/>
    </source>
</evidence>
<dbReference type="InterPro" id="IPR036052">
    <property type="entry name" value="TrpB-like_PALP_sf"/>
</dbReference>
<dbReference type="NCBIfam" id="TIGR01275">
    <property type="entry name" value="ACC_deam_rel"/>
    <property type="match status" value="1"/>
</dbReference>
<dbReference type="InterPro" id="IPR008181">
    <property type="entry name" value="dUTPase"/>
</dbReference>
<evidence type="ECO:0000313" key="10">
    <source>
        <dbReference type="Proteomes" id="UP000649604"/>
    </source>
</evidence>
<evidence type="ECO:0000256" key="6">
    <source>
        <dbReference type="HAMAP-Rule" id="MF_00116"/>
    </source>
</evidence>
<dbReference type="PANTHER" id="PTHR43780">
    <property type="entry name" value="1-AMINOCYCLOPROPANE-1-CARBOXYLATE DEAMINASE-RELATED"/>
    <property type="match status" value="1"/>
</dbReference>
<feature type="binding site" evidence="6">
    <location>
        <position position="85"/>
    </location>
    <ligand>
        <name>substrate</name>
    </ligand>
</feature>
<dbReference type="GO" id="GO:0019148">
    <property type="term" value="F:D-cysteine desulfhydrase activity"/>
    <property type="evidence" value="ECO:0007669"/>
    <property type="project" value="TreeGrafter"/>
</dbReference>
<keyword evidence="4" id="KW-0663">Pyridoxal phosphate</keyword>
<sequence length="495" mass="53566">MCRLPSLTSPMNVHIAKIHADAIVPHYVHPGDSGMDLYSVEDTVIPAGKTHIVRTGLKIALPEGYEGQVRPKSGLALHHALTIPNTPGTIDNGYRGELRIILHNQGQQDFLVQKHTKIAQLVICPVARATIVEVDRLDETLRGEGGFGSTGLTYKPTAFTVPPKIALAHLPTPIQQLSRLSQQLAGPDLFIKRDDCTGIAVSGNKVRKLEFIAAQAIEQGYQILITCGGVQSNHARATAAVAARLGLKSHLVLRGTADDIPTGNALLDQILGAQMTYVPDADHATLDTMMQDIAAEYARHGQKALVIPLGASNAIGALGYVAAIEEIVAQCKQMQWVPDYLVSATGSGGTLAGLIIGKELFGLSSQIIGINVSDDEAYFHREIDRILQEFRTQYGVELASDHSSYRIISGYVGAGYALSRPEELRFITHIARTEGILLDPTYTGKAMYGLCQEIEKGTFTAGETILFLHTGGIYGIFPKAREFIEWEQTWNASVS</sequence>
<comment type="pathway">
    <text evidence="6">Pyrimidine metabolism; dUMP biosynthesis; dUMP from dCTP (dUTP route): step 2/2.</text>
</comment>
<protein>
    <recommendedName>
        <fullName evidence="6">Deoxyuridine 5'-triphosphate nucleotidohydrolase</fullName>
        <shortName evidence="6">dUTPase</shortName>
        <ecNumber evidence="6">3.6.1.23</ecNumber>
    </recommendedName>
    <alternativeName>
        <fullName evidence="6">dUTP pyrophosphatase</fullName>
    </alternativeName>
</protein>